<dbReference type="Proteomes" id="UP001165064">
    <property type="component" value="Unassembled WGS sequence"/>
</dbReference>
<keyword evidence="2" id="KW-1185">Reference proteome</keyword>
<protein>
    <submittedName>
        <fullName evidence="1">Unnamed protein product</fullName>
    </submittedName>
</protein>
<organism evidence="1 2">
    <name type="scientific">Ambrosiozyma monospora</name>
    <name type="common">Yeast</name>
    <name type="synonym">Endomycopsis monosporus</name>
    <dbReference type="NCBI Taxonomy" id="43982"/>
    <lineage>
        <taxon>Eukaryota</taxon>
        <taxon>Fungi</taxon>
        <taxon>Dikarya</taxon>
        <taxon>Ascomycota</taxon>
        <taxon>Saccharomycotina</taxon>
        <taxon>Pichiomycetes</taxon>
        <taxon>Pichiales</taxon>
        <taxon>Pichiaceae</taxon>
        <taxon>Ambrosiozyma</taxon>
    </lineage>
</organism>
<gene>
    <name evidence="1" type="ORF">Amon02_000339100</name>
</gene>
<comment type="caution">
    <text evidence="1">The sequence shown here is derived from an EMBL/GenBank/DDBJ whole genome shotgun (WGS) entry which is preliminary data.</text>
</comment>
<reference evidence="1" key="1">
    <citation type="submission" date="2023-04" db="EMBL/GenBank/DDBJ databases">
        <title>Ambrosiozyma monospora NBRC 10751.</title>
        <authorList>
            <person name="Ichikawa N."/>
            <person name="Sato H."/>
            <person name="Tonouchi N."/>
        </authorList>
    </citation>
    <scope>NUCLEOTIDE SEQUENCE</scope>
    <source>
        <strain evidence="1">NBRC 10751</strain>
    </source>
</reference>
<name>A0ACB5T0G5_AMBMO</name>
<evidence type="ECO:0000313" key="1">
    <source>
        <dbReference type="EMBL" id="GME78322.1"/>
    </source>
</evidence>
<dbReference type="EMBL" id="BSXS01002151">
    <property type="protein sequence ID" value="GME78322.1"/>
    <property type="molecule type" value="Genomic_DNA"/>
</dbReference>
<evidence type="ECO:0000313" key="2">
    <source>
        <dbReference type="Proteomes" id="UP001165064"/>
    </source>
</evidence>
<accession>A0ACB5T0G5</accession>
<proteinExistence type="predicted"/>
<sequence>MSHNLNTSHRIVNLVNGKVVDSFRRLAKFIAQENIHVDIEKTLNQYMSINSTACCMFCGKMHSSGTQCFFLHPVSPTLIEERPFCPFHMMSNRYRSVPKYNIVWHYAFNHYQKKYLTVNDLNDNCWVTMIFICSFLFPTNEPLIDCFASVLCLCERKCPSYFAEDEFTTIEESFSELLEEVFIQCHDFKDEIMTLKNFKPRYDPQTELETRTEFWMNNSTLHSEFKPFKFDLMDIDDINIRAATIITNEALIIQTYPITDTGKPIHESVKYFETETDY</sequence>